<comment type="subcellular location">
    <subcellularLocation>
        <location evidence="1">Cytoplasm</location>
    </subcellularLocation>
</comment>
<keyword evidence="2" id="KW-0963">Cytoplasm</keyword>
<dbReference type="GO" id="GO:0046854">
    <property type="term" value="P:phosphatidylinositol phosphate biosynthetic process"/>
    <property type="evidence" value="ECO:0007669"/>
    <property type="project" value="TreeGrafter"/>
</dbReference>
<protein>
    <submittedName>
        <fullName evidence="6">PI51A kinase</fullName>
    </submittedName>
</protein>
<dbReference type="InterPro" id="IPR023610">
    <property type="entry name" value="PInositol-4/5-P-5/4-kinase"/>
</dbReference>
<feature type="domain" description="PIPK" evidence="5">
    <location>
        <begin position="39"/>
        <end position="410"/>
    </location>
</feature>
<evidence type="ECO:0000256" key="2">
    <source>
        <dbReference type="ARBA" id="ARBA00022490"/>
    </source>
</evidence>
<evidence type="ECO:0000313" key="6">
    <source>
        <dbReference type="EMBL" id="KAG2466995.1"/>
    </source>
</evidence>
<dbReference type="Gene3D" id="3.30.800.10">
    <property type="entry name" value="Phosphatidylinositol Phosphate Kinase II Beta"/>
    <property type="match status" value="1"/>
</dbReference>
<sequence>MITTSKIPGPSRRNNGHSEKRDGRKGIECIGKSVLKNGTSSSVKGAIQLGIAHTVGGIGQKADRDVLMQDFYVVESTFFPGQGCSLTPAHHYGDFHFKTYAPFAFQYFRELFGISPVDYLYALCNEPLIELSNPGASGSLFFVSSNDEFIIKSVQHKEAEFLQKLLPGYYMNLNQNKCTLLPKFYGLYCMQTGGRNIRLVVMNNFLPCSVCMHLKYDLKGSTFKRRASSKEREKTLPTFKDLDFMKDHPDGLFLDSDRHNALCKTIQRDCLVLQSFKIIDYSLLVGIHILDQMQPEKTTEMVEGSSSPQEQCESTRQKVLYSKIKDLVQKDGCAGGIIETKDKRRGIPAKNSKGEQLLVYIGIIDILQSYRLVKKLEHSWKALFHDGDTISVHRPGFYAERFQKFMCTKVFKKIPAKTLPSKKKPRKGRSGSRTITDEEASTSASIHSLRSAHTCKNVNYINDQSDAAKREGETKQEDVSINSEPVDLSSGTCSQATSSPCSSSSFQVDILKREGGLEQEVFATLSTLVDPSYEPTNQTTGSLICSVDVEPCIAERGGGEKESLRTQSAPVISSFGPSNTMIEEASFLKRMIGF</sequence>
<feature type="non-terminal residue" evidence="6">
    <location>
        <position position="594"/>
    </location>
</feature>
<dbReference type="InterPro" id="IPR027484">
    <property type="entry name" value="PInositol-4-P-5-kinase_N"/>
</dbReference>
<reference evidence="6 7" key="1">
    <citation type="journal article" date="2021" name="Cell">
        <title>Tracing the genetic footprints of vertebrate landing in non-teleost ray-finned fishes.</title>
        <authorList>
            <person name="Bi X."/>
            <person name="Wang K."/>
            <person name="Yang L."/>
            <person name="Pan H."/>
            <person name="Jiang H."/>
            <person name="Wei Q."/>
            <person name="Fang M."/>
            <person name="Yu H."/>
            <person name="Zhu C."/>
            <person name="Cai Y."/>
            <person name="He Y."/>
            <person name="Gan X."/>
            <person name="Zeng H."/>
            <person name="Yu D."/>
            <person name="Zhu Y."/>
            <person name="Jiang H."/>
            <person name="Qiu Q."/>
            <person name="Yang H."/>
            <person name="Zhang Y.E."/>
            <person name="Wang W."/>
            <person name="Zhu M."/>
            <person name="He S."/>
            <person name="Zhang G."/>
        </authorList>
    </citation>
    <scope>NUCLEOTIDE SEQUENCE [LARGE SCALE GENOMIC DNA]</scope>
    <source>
        <strain evidence="6">Bchr_013</strain>
    </source>
</reference>
<dbReference type="CDD" id="cd17301">
    <property type="entry name" value="PIPKc_PIP5KI"/>
    <property type="match status" value="1"/>
</dbReference>
<dbReference type="EMBL" id="JAATIS010001241">
    <property type="protein sequence ID" value="KAG2466995.1"/>
    <property type="molecule type" value="Genomic_DNA"/>
</dbReference>
<dbReference type="AlphaFoldDB" id="A0A8X7XD51"/>
<keyword evidence="3" id="KW-0067">ATP-binding</keyword>
<feature type="region of interest" description="Disordered" evidence="4">
    <location>
        <begin position="466"/>
        <end position="502"/>
    </location>
</feature>
<gene>
    <name evidence="6" type="primary">Pip5k1a</name>
    <name evidence="6" type="ORF">GTO96_0020312</name>
</gene>
<dbReference type="PANTHER" id="PTHR23086:SF54">
    <property type="entry name" value="PHOSPHATIDYLINOSITOL 4-PHOSPHATE 5-KINASE TYPE-1 ALPHA"/>
    <property type="match status" value="1"/>
</dbReference>
<dbReference type="GO" id="GO:0016308">
    <property type="term" value="F:1-phosphatidylinositol-4-phosphate 5-kinase activity"/>
    <property type="evidence" value="ECO:0007669"/>
    <property type="project" value="TreeGrafter"/>
</dbReference>
<dbReference type="GO" id="GO:0005737">
    <property type="term" value="C:cytoplasm"/>
    <property type="evidence" value="ECO:0007669"/>
    <property type="project" value="UniProtKB-SubCell"/>
</dbReference>
<dbReference type="SMART" id="SM00330">
    <property type="entry name" value="PIPKc"/>
    <property type="match status" value="1"/>
</dbReference>
<name>A0A8X7XD51_POLSE</name>
<dbReference type="PROSITE" id="PS51455">
    <property type="entry name" value="PIPK"/>
    <property type="match status" value="1"/>
</dbReference>
<comment type="caution">
    <text evidence="6">The sequence shown here is derived from an EMBL/GenBank/DDBJ whole genome shotgun (WGS) entry which is preliminary data.</text>
</comment>
<dbReference type="GO" id="GO:0005524">
    <property type="term" value="F:ATP binding"/>
    <property type="evidence" value="ECO:0007669"/>
    <property type="project" value="UniProtKB-UniRule"/>
</dbReference>
<keyword evidence="3" id="KW-0547">Nucleotide-binding</keyword>
<proteinExistence type="predicted"/>
<evidence type="ECO:0000313" key="7">
    <source>
        <dbReference type="Proteomes" id="UP000886611"/>
    </source>
</evidence>
<dbReference type="GO" id="GO:0005886">
    <property type="term" value="C:plasma membrane"/>
    <property type="evidence" value="ECO:0007669"/>
    <property type="project" value="TreeGrafter"/>
</dbReference>
<feature type="compositionally biased region" description="Basic residues" evidence="4">
    <location>
        <begin position="418"/>
        <end position="430"/>
    </location>
</feature>
<dbReference type="Proteomes" id="UP000886611">
    <property type="component" value="Unassembled WGS sequence"/>
</dbReference>
<organism evidence="6 7">
    <name type="scientific">Polypterus senegalus</name>
    <name type="common">Senegal bichir</name>
    <dbReference type="NCBI Taxonomy" id="55291"/>
    <lineage>
        <taxon>Eukaryota</taxon>
        <taxon>Metazoa</taxon>
        <taxon>Chordata</taxon>
        <taxon>Craniata</taxon>
        <taxon>Vertebrata</taxon>
        <taxon>Euteleostomi</taxon>
        <taxon>Actinopterygii</taxon>
        <taxon>Polypteriformes</taxon>
        <taxon>Polypteridae</taxon>
        <taxon>Polypterus</taxon>
    </lineage>
</organism>
<dbReference type="Pfam" id="PF01504">
    <property type="entry name" value="PIP5K"/>
    <property type="match status" value="1"/>
</dbReference>
<feature type="compositionally biased region" description="Polar residues" evidence="4">
    <location>
        <begin position="479"/>
        <end position="493"/>
    </location>
</feature>
<keyword evidence="3" id="KW-0808">Transferase</keyword>
<evidence type="ECO:0000256" key="3">
    <source>
        <dbReference type="PROSITE-ProRule" id="PRU00781"/>
    </source>
</evidence>
<keyword evidence="7" id="KW-1185">Reference proteome</keyword>
<dbReference type="Gene3D" id="3.30.810.10">
    <property type="entry name" value="2-Layer Sandwich"/>
    <property type="match status" value="1"/>
</dbReference>
<feature type="non-terminal residue" evidence="6">
    <location>
        <position position="1"/>
    </location>
</feature>
<dbReference type="FunFam" id="3.30.800.10:FF:000001">
    <property type="entry name" value="phosphatidylinositol 4-phosphate 5-kinase type-1 gamma"/>
    <property type="match status" value="1"/>
</dbReference>
<dbReference type="InterPro" id="IPR002498">
    <property type="entry name" value="PInositol-4-P-4/5-kinase_core"/>
</dbReference>
<feature type="compositionally biased region" description="Basic and acidic residues" evidence="4">
    <location>
        <begin position="466"/>
        <end position="478"/>
    </location>
</feature>
<keyword evidence="3 6" id="KW-0418">Kinase</keyword>
<accession>A0A8X7XD51</accession>
<evidence type="ECO:0000256" key="4">
    <source>
        <dbReference type="SAM" id="MobiDB-lite"/>
    </source>
</evidence>
<evidence type="ECO:0000256" key="1">
    <source>
        <dbReference type="ARBA" id="ARBA00004496"/>
    </source>
</evidence>
<feature type="region of interest" description="Disordered" evidence="4">
    <location>
        <begin position="1"/>
        <end position="23"/>
    </location>
</feature>
<dbReference type="SUPFAM" id="SSF56104">
    <property type="entry name" value="SAICAR synthase-like"/>
    <property type="match status" value="1"/>
</dbReference>
<dbReference type="InterPro" id="IPR027483">
    <property type="entry name" value="PInositol-4-P-4/5-kinase_C_sf"/>
</dbReference>
<dbReference type="OrthoDB" id="70770at2759"/>
<evidence type="ECO:0000259" key="5">
    <source>
        <dbReference type="PROSITE" id="PS51455"/>
    </source>
</evidence>
<feature type="region of interest" description="Disordered" evidence="4">
    <location>
        <begin position="418"/>
        <end position="446"/>
    </location>
</feature>
<dbReference type="PANTHER" id="PTHR23086">
    <property type="entry name" value="PHOSPHATIDYLINOSITOL-4-PHOSPHATE 5-KINASE"/>
    <property type="match status" value="1"/>
</dbReference>